<reference evidence="1 2" key="1">
    <citation type="journal article" date="2024" name="G3 (Bethesda)">
        <title>Genome assembly of Hibiscus sabdariffa L. provides insights into metabolisms of medicinal natural products.</title>
        <authorList>
            <person name="Kim T."/>
        </authorList>
    </citation>
    <scope>NUCLEOTIDE SEQUENCE [LARGE SCALE GENOMIC DNA]</scope>
    <source>
        <strain evidence="1">TK-2024</strain>
        <tissue evidence="1">Old leaves</tissue>
    </source>
</reference>
<evidence type="ECO:0000313" key="2">
    <source>
        <dbReference type="Proteomes" id="UP001396334"/>
    </source>
</evidence>
<comment type="caution">
    <text evidence="1">The sequence shown here is derived from an EMBL/GenBank/DDBJ whole genome shotgun (WGS) entry which is preliminary data.</text>
</comment>
<keyword evidence="2" id="KW-1185">Reference proteome</keyword>
<dbReference type="Proteomes" id="UP001396334">
    <property type="component" value="Unassembled WGS sequence"/>
</dbReference>
<organism evidence="1 2">
    <name type="scientific">Hibiscus sabdariffa</name>
    <name type="common">roselle</name>
    <dbReference type="NCBI Taxonomy" id="183260"/>
    <lineage>
        <taxon>Eukaryota</taxon>
        <taxon>Viridiplantae</taxon>
        <taxon>Streptophyta</taxon>
        <taxon>Embryophyta</taxon>
        <taxon>Tracheophyta</taxon>
        <taxon>Spermatophyta</taxon>
        <taxon>Magnoliopsida</taxon>
        <taxon>eudicotyledons</taxon>
        <taxon>Gunneridae</taxon>
        <taxon>Pentapetalae</taxon>
        <taxon>rosids</taxon>
        <taxon>malvids</taxon>
        <taxon>Malvales</taxon>
        <taxon>Malvaceae</taxon>
        <taxon>Malvoideae</taxon>
        <taxon>Hibiscus</taxon>
    </lineage>
</organism>
<sequence>MGKSTSDDVAEISHKPRCHLKSAKDHISIAYEQSRMEWTIDSAKRRMRNSLVIQVLIALACLIASDRSLKKETTISFINSCNWVHHASFQLQSKHKQEI</sequence>
<dbReference type="EMBL" id="JBBPBN010000041">
    <property type="protein sequence ID" value="KAK8998469.1"/>
    <property type="molecule type" value="Genomic_DNA"/>
</dbReference>
<name>A0ABR2QCX6_9ROSI</name>
<protein>
    <submittedName>
        <fullName evidence="1">Uncharacterized protein</fullName>
    </submittedName>
</protein>
<accession>A0ABR2QCX6</accession>
<gene>
    <name evidence="1" type="ORF">V6N11_083858</name>
</gene>
<evidence type="ECO:0000313" key="1">
    <source>
        <dbReference type="EMBL" id="KAK8998469.1"/>
    </source>
</evidence>
<proteinExistence type="predicted"/>